<dbReference type="AlphaFoldDB" id="A0A191YRB3"/>
<dbReference type="KEGG" id="psil:PMA3_09940"/>
<gene>
    <name evidence="1" type="ORF">PMA3_09940</name>
</gene>
<evidence type="ECO:0000313" key="1">
    <source>
        <dbReference type="EMBL" id="ANJ55445.1"/>
    </source>
</evidence>
<evidence type="ECO:0000313" key="2">
    <source>
        <dbReference type="Proteomes" id="UP000078354"/>
    </source>
</evidence>
<keyword evidence="2" id="KW-1185">Reference proteome</keyword>
<dbReference type="RefSeq" id="WP_064676976.1">
    <property type="nucleotide sequence ID" value="NZ_CP014870.1"/>
</dbReference>
<protein>
    <submittedName>
        <fullName evidence="1">Uncharacterized protein</fullName>
    </submittedName>
</protein>
<dbReference type="STRING" id="1853130.PMA3_09940"/>
<dbReference type="EMBL" id="CP014870">
    <property type="protein sequence ID" value="ANJ55445.1"/>
    <property type="molecule type" value="Genomic_DNA"/>
</dbReference>
<reference evidence="1 2" key="1">
    <citation type="journal article" date="2018" name="Syst. Appl. Microbiol.">
        <title>Pseudomonas silesiensis sp. nov. strain A3T isolated from a biological pesticide sewage treatment plant and analysis of the complete genome sequence.</title>
        <authorList>
            <person name="Kaminski M.A."/>
            <person name="Furmanczyk E.M."/>
            <person name="Sobczak A."/>
            <person name="Dziembowski A."/>
            <person name="Lipinski L."/>
        </authorList>
    </citation>
    <scope>NUCLEOTIDE SEQUENCE [LARGE SCALE GENOMIC DNA]</scope>
    <source>
        <strain evidence="1 2">A3</strain>
    </source>
</reference>
<organism evidence="1 2">
    <name type="scientific">Pseudomonas silesiensis</name>
    <dbReference type="NCBI Taxonomy" id="1853130"/>
    <lineage>
        <taxon>Bacteria</taxon>
        <taxon>Pseudomonadati</taxon>
        <taxon>Pseudomonadota</taxon>
        <taxon>Gammaproteobacteria</taxon>
        <taxon>Pseudomonadales</taxon>
        <taxon>Pseudomonadaceae</taxon>
        <taxon>Pseudomonas</taxon>
    </lineage>
</organism>
<proteinExistence type="predicted"/>
<sequence length="90" mass="9836">MFWMLTAAMKATALRVDVNQVICASDSQNRGRNHGLPGPLAEKFMSNFLSVEQRQGHDVHAEPAIDMGGESLTSTQRRLASNIHLTGDLS</sequence>
<dbReference type="Proteomes" id="UP000078354">
    <property type="component" value="Chromosome"/>
</dbReference>
<accession>A0A191YRB3</accession>
<name>A0A191YRB3_9PSED</name>